<dbReference type="EMBL" id="CP059265">
    <property type="protein sequence ID" value="QLQ32360.1"/>
    <property type="molecule type" value="Genomic_DNA"/>
</dbReference>
<accession>A0A7L6ATC6</accession>
<name>A0A7L6ATC6_9GAMM</name>
<dbReference type="InterPro" id="IPR036280">
    <property type="entry name" value="Multihaem_cyt_sf"/>
</dbReference>
<sequence>MASSLTRTWGCQAWHDSGAAFQNNCLLCHAAIRTNRHKVNFLKADAIEKEGAADSDTCFGCHGGRAWYRISFPIRVTLGLAWAQLPQIGRKAAPLNPTCVS</sequence>
<dbReference type="SUPFAM" id="SSF48695">
    <property type="entry name" value="Multiheme cytochromes"/>
    <property type="match status" value="1"/>
</dbReference>
<proteinExistence type="predicted"/>
<dbReference type="Proteomes" id="UP000510621">
    <property type="component" value="Chromosome"/>
</dbReference>
<dbReference type="KEGG" id="this:HZT40_13050"/>
<evidence type="ECO:0008006" key="3">
    <source>
        <dbReference type="Google" id="ProtNLM"/>
    </source>
</evidence>
<dbReference type="AlphaFoldDB" id="A0A7L6ATC6"/>
<keyword evidence="2" id="KW-1185">Reference proteome</keyword>
<evidence type="ECO:0000313" key="1">
    <source>
        <dbReference type="EMBL" id="QLQ32360.1"/>
    </source>
</evidence>
<reference evidence="1" key="1">
    <citation type="submission" date="2020-06" db="EMBL/GenBank/DDBJ databases">
        <title>Analysis procedures for assessing recovery of high quality, complete, closed genomes from Nanopore long read metagenome sequencing.</title>
        <authorList>
            <person name="Bessarab I."/>
            <person name="Arumugam K."/>
            <person name="Haryono M."/>
            <person name="Liu X."/>
            <person name="Roy S."/>
            <person name="Zuniga-Montanez R.E."/>
            <person name="Qiu G."/>
            <person name="Drautz-Moses D.I."/>
            <person name="Law Y.Y."/>
            <person name="Wuertz S."/>
            <person name="Lauro F.M."/>
            <person name="Huson D.H."/>
            <person name="Williams R.B."/>
        </authorList>
    </citation>
    <scope>NUCLEOTIDE SEQUENCE [LARGE SCALE GENOMIC DNA]</scope>
    <source>
        <strain evidence="1">SSD2</strain>
    </source>
</reference>
<gene>
    <name evidence="1" type="ORF">HZT40_13050</name>
</gene>
<evidence type="ECO:0000313" key="2">
    <source>
        <dbReference type="Proteomes" id="UP000510621"/>
    </source>
</evidence>
<organism evidence="1 2">
    <name type="scientific">Candidatus Thiothrix singaporensis</name>
    <dbReference type="NCBI Taxonomy" id="2799669"/>
    <lineage>
        <taxon>Bacteria</taxon>
        <taxon>Pseudomonadati</taxon>
        <taxon>Pseudomonadota</taxon>
        <taxon>Gammaproteobacteria</taxon>
        <taxon>Thiotrichales</taxon>
        <taxon>Thiotrichaceae</taxon>
        <taxon>Thiothrix</taxon>
    </lineage>
</organism>
<protein>
    <recommendedName>
        <fullName evidence="3">Doubled CXXCH motif domain-containing protein</fullName>
    </recommendedName>
</protein>